<dbReference type="AlphaFoldDB" id="A0A1H0GJW1"/>
<dbReference type="Proteomes" id="UP000199075">
    <property type="component" value="Unassembled WGS sequence"/>
</dbReference>
<accession>A0A1H0GJW1</accession>
<feature type="region of interest" description="Disordered" evidence="1">
    <location>
        <begin position="92"/>
        <end position="118"/>
    </location>
</feature>
<feature type="domain" description="KfrA N-terminal DNA-binding" evidence="2">
    <location>
        <begin position="7"/>
        <end position="118"/>
    </location>
</feature>
<feature type="region of interest" description="Disordered" evidence="1">
    <location>
        <begin position="251"/>
        <end position="282"/>
    </location>
</feature>
<dbReference type="Pfam" id="PF11740">
    <property type="entry name" value="KfrA_N"/>
    <property type="match status" value="1"/>
</dbReference>
<sequence length="350" mass="40245">MARSGVTYEDVQRAIDELLAQGESPSVQKVRERLGTGSFTTISDHLREWRQRRAQNRDVPPPRGMPAALQEMAEGLWRQAQESANEALAHYREEADRRAEEAREGATEARRLAEDAEQREAALAQHLAGTEARLGSLSAELARREAELEARDKQETRLATRLAELESLLARHREESERLADEHRQALEAAEASHRERLAREEQRHESAESRLMALLDQARQERQALEKAAAGREAQLEKRLERLEGQLQEAHGRLAEEEKRHRETDWARRQALAQADTREHERSLLQARVDEQKRHLEEQAGRVRRLEEQLHRCLWQVPGVRDQEEEDTCADDQAGKREASDETPPEATR</sequence>
<feature type="region of interest" description="Disordered" evidence="1">
    <location>
        <begin position="45"/>
        <end position="66"/>
    </location>
</feature>
<keyword evidence="3" id="KW-0238">DNA-binding</keyword>
<name>A0A1H0GJW1_9GAMM</name>
<dbReference type="InterPro" id="IPR021104">
    <property type="entry name" value="KfrA_DNA-bd_N"/>
</dbReference>
<protein>
    <submittedName>
        <fullName evidence="3">Replication region DNA-binding N-term</fullName>
    </submittedName>
</protein>
<evidence type="ECO:0000313" key="4">
    <source>
        <dbReference type="Proteomes" id="UP000199075"/>
    </source>
</evidence>
<keyword evidence="4" id="KW-1185">Reference proteome</keyword>
<reference evidence="4" key="1">
    <citation type="submission" date="2016-10" db="EMBL/GenBank/DDBJ databases">
        <authorList>
            <person name="Varghese N."/>
            <person name="Submissions S."/>
        </authorList>
    </citation>
    <scope>NUCLEOTIDE SEQUENCE [LARGE SCALE GENOMIC DNA]</scope>
    <source>
        <strain evidence="4">CGMCC 1.6444</strain>
    </source>
</reference>
<dbReference type="RefSeq" id="WP_176760235.1">
    <property type="nucleotide sequence ID" value="NZ_FNIV01000003.1"/>
</dbReference>
<feature type="compositionally biased region" description="Basic and acidic residues" evidence="1">
    <location>
        <begin position="251"/>
        <end position="269"/>
    </location>
</feature>
<dbReference type="STRING" id="419597.SAMN04487957_103231"/>
<gene>
    <name evidence="3" type="ORF">SAMN04487957_103231</name>
</gene>
<feature type="region of interest" description="Disordered" evidence="1">
    <location>
        <begin position="317"/>
        <end position="350"/>
    </location>
</feature>
<organism evidence="3 4">
    <name type="scientific">Halomonas shengliensis</name>
    <dbReference type="NCBI Taxonomy" id="419597"/>
    <lineage>
        <taxon>Bacteria</taxon>
        <taxon>Pseudomonadati</taxon>
        <taxon>Pseudomonadota</taxon>
        <taxon>Gammaproteobacteria</taxon>
        <taxon>Oceanospirillales</taxon>
        <taxon>Halomonadaceae</taxon>
        <taxon>Halomonas</taxon>
    </lineage>
</organism>
<evidence type="ECO:0000256" key="1">
    <source>
        <dbReference type="SAM" id="MobiDB-lite"/>
    </source>
</evidence>
<dbReference type="GO" id="GO:0003677">
    <property type="term" value="F:DNA binding"/>
    <property type="evidence" value="ECO:0007669"/>
    <property type="project" value="UniProtKB-KW"/>
</dbReference>
<evidence type="ECO:0000313" key="3">
    <source>
        <dbReference type="EMBL" id="SDO07163.1"/>
    </source>
</evidence>
<evidence type="ECO:0000259" key="2">
    <source>
        <dbReference type="Pfam" id="PF11740"/>
    </source>
</evidence>
<dbReference type="EMBL" id="FNIV01000003">
    <property type="protein sequence ID" value="SDO07163.1"/>
    <property type="molecule type" value="Genomic_DNA"/>
</dbReference>
<proteinExistence type="predicted"/>